<evidence type="ECO:0000313" key="13">
    <source>
        <dbReference type="Proteomes" id="UP000467840"/>
    </source>
</evidence>
<evidence type="ECO:0000256" key="2">
    <source>
        <dbReference type="ARBA" id="ARBA00004123"/>
    </source>
</evidence>
<keyword evidence="7" id="KW-0539">Nucleus</keyword>
<comment type="subcellular location">
    <subcellularLocation>
        <location evidence="2">Nucleus</location>
    </subcellularLocation>
</comment>
<dbReference type="Pfam" id="PF26102">
    <property type="entry name" value="Ig_SPL7"/>
    <property type="match status" value="1"/>
</dbReference>
<evidence type="ECO:0000256" key="5">
    <source>
        <dbReference type="ARBA" id="ARBA00022723"/>
    </source>
</evidence>
<feature type="domain" description="DUF8040" evidence="11">
    <location>
        <begin position="691"/>
        <end position="734"/>
    </location>
</feature>
<keyword evidence="6" id="KW-0378">Hydrolase</keyword>
<feature type="compositionally biased region" description="Polar residues" evidence="8">
    <location>
        <begin position="75"/>
        <end position="90"/>
    </location>
</feature>
<accession>A0A6A6MHP3</accession>
<comment type="cofactor">
    <cofactor evidence="1">
        <name>a divalent metal cation</name>
        <dbReference type="ChEBI" id="CHEBI:60240"/>
    </cofactor>
</comment>
<comment type="similarity">
    <text evidence="3">Belongs to the HARBI1 family.</text>
</comment>
<dbReference type="PANTHER" id="PTHR22930:SF221">
    <property type="entry name" value="NUCLEASE HARBI1"/>
    <property type="match status" value="1"/>
</dbReference>
<dbReference type="Pfam" id="PF13359">
    <property type="entry name" value="DDE_Tnp_4"/>
    <property type="match status" value="1"/>
</dbReference>
<feature type="domain" description="Myb/SANT-like" evidence="9">
    <location>
        <begin position="504"/>
        <end position="596"/>
    </location>
</feature>
<evidence type="ECO:0000256" key="1">
    <source>
        <dbReference type="ARBA" id="ARBA00001968"/>
    </source>
</evidence>
<evidence type="ECO:0000256" key="3">
    <source>
        <dbReference type="ARBA" id="ARBA00006958"/>
    </source>
</evidence>
<feature type="domain" description="DDE Tnp4" evidence="10">
    <location>
        <begin position="785"/>
        <end position="857"/>
    </location>
</feature>
<dbReference type="InterPro" id="IPR058353">
    <property type="entry name" value="DUF8040"/>
</dbReference>
<dbReference type="InterPro" id="IPR027806">
    <property type="entry name" value="HARBI1_dom"/>
</dbReference>
<gene>
    <name evidence="12" type="ORF">GH714_027783</name>
</gene>
<dbReference type="Pfam" id="PF26138">
    <property type="entry name" value="DUF8040"/>
    <property type="match status" value="1"/>
</dbReference>
<keyword evidence="4" id="KW-0540">Nuclease</keyword>
<dbReference type="EMBL" id="JAAGAX010000006">
    <property type="protein sequence ID" value="KAF2312025.1"/>
    <property type="molecule type" value="Genomic_DNA"/>
</dbReference>
<evidence type="ECO:0000256" key="6">
    <source>
        <dbReference type="ARBA" id="ARBA00022801"/>
    </source>
</evidence>
<evidence type="ECO:0000256" key="8">
    <source>
        <dbReference type="SAM" id="MobiDB-lite"/>
    </source>
</evidence>
<reference evidence="12 13" key="1">
    <citation type="journal article" date="2020" name="Mol. Plant">
        <title>The Chromosome-Based Rubber Tree Genome Provides New Insights into Spurge Genome Evolution and Rubber Biosynthesis.</title>
        <authorList>
            <person name="Liu J."/>
            <person name="Shi C."/>
            <person name="Shi C.C."/>
            <person name="Li W."/>
            <person name="Zhang Q.J."/>
            <person name="Zhang Y."/>
            <person name="Li K."/>
            <person name="Lu H.F."/>
            <person name="Shi C."/>
            <person name="Zhu S.T."/>
            <person name="Xiao Z.Y."/>
            <person name="Nan H."/>
            <person name="Yue Y."/>
            <person name="Zhu X.G."/>
            <person name="Wu Y."/>
            <person name="Hong X.N."/>
            <person name="Fan G.Y."/>
            <person name="Tong Y."/>
            <person name="Zhang D."/>
            <person name="Mao C.L."/>
            <person name="Liu Y.L."/>
            <person name="Hao S.J."/>
            <person name="Liu W.Q."/>
            <person name="Lv M.Q."/>
            <person name="Zhang H.B."/>
            <person name="Liu Y."/>
            <person name="Hu-Tang G.R."/>
            <person name="Wang J.P."/>
            <person name="Wang J.H."/>
            <person name="Sun Y.H."/>
            <person name="Ni S.B."/>
            <person name="Chen W.B."/>
            <person name="Zhang X.C."/>
            <person name="Jiao Y.N."/>
            <person name="Eichler E.E."/>
            <person name="Li G.H."/>
            <person name="Liu X."/>
            <person name="Gao L.Z."/>
        </authorList>
    </citation>
    <scope>NUCLEOTIDE SEQUENCE [LARGE SCALE GENOMIC DNA]</scope>
    <source>
        <strain evidence="13">cv. GT1</strain>
        <tissue evidence="12">Leaf</tissue>
    </source>
</reference>
<dbReference type="GO" id="GO:0004518">
    <property type="term" value="F:nuclease activity"/>
    <property type="evidence" value="ECO:0007669"/>
    <property type="project" value="UniProtKB-KW"/>
</dbReference>
<dbReference type="GO" id="GO:0005634">
    <property type="term" value="C:nucleus"/>
    <property type="evidence" value="ECO:0007669"/>
    <property type="project" value="UniProtKB-SubCell"/>
</dbReference>
<comment type="caution">
    <text evidence="12">The sequence shown here is derived from an EMBL/GenBank/DDBJ whole genome shotgun (WGS) entry which is preliminary data.</text>
</comment>
<evidence type="ECO:0000256" key="4">
    <source>
        <dbReference type="ARBA" id="ARBA00022722"/>
    </source>
</evidence>
<dbReference type="GO" id="GO:0016787">
    <property type="term" value="F:hydrolase activity"/>
    <property type="evidence" value="ECO:0007669"/>
    <property type="project" value="UniProtKB-KW"/>
</dbReference>
<feature type="region of interest" description="Disordered" evidence="8">
    <location>
        <begin position="58"/>
        <end position="90"/>
    </location>
</feature>
<evidence type="ECO:0000259" key="10">
    <source>
        <dbReference type="Pfam" id="PF13359"/>
    </source>
</evidence>
<protein>
    <recommendedName>
        <fullName evidence="14">DDE Tnp4 domain-containing protein</fullName>
    </recommendedName>
</protein>
<dbReference type="GO" id="GO:0046872">
    <property type="term" value="F:metal ion binding"/>
    <property type="evidence" value="ECO:0007669"/>
    <property type="project" value="UniProtKB-KW"/>
</dbReference>
<evidence type="ECO:0000259" key="9">
    <source>
        <dbReference type="Pfam" id="PF12776"/>
    </source>
</evidence>
<keyword evidence="13" id="KW-1185">Reference proteome</keyword>
<name>A0A6A6MHP3_HEVBR</name>
<keyword evidence="5" id="KW-0479">Metal-binding</keyword>
<proteinExistence type="inferred from homology"/>
<evidence type="ECO:0008006" key="14">
    <source>
        <dbReference type="Google" id="ProtNLM"/>
    </source>
</evidence>
<evidence type="ECO:0000259" key="11">
    <source>
        <dbReference type="Pfam" id="PF26138"/>
    </source>
</evidence>
<evidence type="ECO:0000313" key="12">
    <source>
        <dbReference type="EMBL" id="KAF2312025.1"/>
    </source>
</evidence>
<evidence type="ECO:0000256" key="7">
    <source>
        <dbReference type="ARBA" id="ARBA00023242"/>
    </source>
</evidence>
<sequence length="862" mass="97241">MSKLTCLDRATGPNLQKRTIVDFPSVGGERSSSCYQFPVEDSDSQLQENCTSLHLQLFSSSPEDNSPPKLASSRKYLSSDSSNPSEGRSLSLSPLVAQRLFPLKSTAETVKSEKMSISRGVNANVEGSKTRGCVLPLEPFKGNIRLCKSWGTWISPELIAVSIGSCWIHCTYMGGYTSKEVTGSTSPSAMYDEINVKGFKIHVSSSSILGRCFIEAENGFKSNSFPVIIADATICKELRLLESEFDEEAKDADNFSEKQAQCFHRPTSREEVLHFLNELGWLFQQRKVSSMFELSDYSRSRFKFLLIFSFERDYCTGRRCRKIVDLLIHYSINSSDVSSKKYIFPPSLAGPSGIISLHLAASTSGSNNLIDALTNDPQEIGLSCWNSLLDPNCQSPHAYAIVTNNQSYNTLVEHKLANRRNGKVSVTIGNDVGQPSSSRMTSNFQQGRSSCAKCKTVAARYDKRVLGSQGLLQRPYVHSMLTITIVYVCVDMATKNKGAGRVAWSSEQFNLFVKICVRGTNLGKRNGGGWGDKGYIWLQNELRQVGVEYTKEQLRHKWDWMKDQWKMWKALKGNETELGWDPIKGTVVAPDEWWNEKIKETQQFNTANHVEENINAESNFDDDLNEMMNAGFGSGDMNVVQRMIWDDDDDEVWQTTTYAVDIICSYYLSYIHKEPCMDSFHTGFVWLQEIMREKVGMFLYVLALGASNRQVQEKFQHSVETVSRNFHEVLKAMLCLSIDMIKPIDPMFSNIPPEVLNDDRYMPHFKDCIGAIDVTHVSACVQEENLIRFIGRKGVPTQNIMVACSFDMQFTFVMAGWEGIAHDGRLFQYAINKQNLNFSKPPPGKYYVVDAGYQQMEGYFAP</sequence>
<dbReference type="InterPro" id="IPR024752">
    <property type="entry name" value="Myb/SANT-like_dom"/>
</dbReference>
<dbReference type="AlphaFoldDB" id="A0A6A6MHP3"/>
<organism evidence="12 13">
    <name type="scientific">Hevea brasiliensis</name>
    <name type="common">Para rubber tree</name>
    <name type="synonym">Siphonia brasiliensis</name>
    <dbReference type="NCBI Taxonomy" id="3981"/>
    <lineage>
        <taxon>Eukaryota</taxon>
        <taxon>Viridiplantae</taxon>
        <taxon>Streptophyta</taxon>
        <taxon>Embryophyta</taxon>
        <taxon>Tracheophyta</taxon>
        <taxon>Spermatophyta</taxon>
        <taxon>Magnoliopsida</taxon>
        <taxon>eudicotyledons</taxon>
        <taxon>Gunneridae</taxon>
        <taxon>Pentapetalae</taxon>
        <taxon>rosids</taxon>
        <taxon>fabids</taxon>
        <taxon>Malpighiales</taxon>
        <taxon>Euphorbiaceae</taxon>
        <taxon>Crotonoideae</taxon>
        <taxon>Micrandreae</taxon>
        <taxon>Hevea</taxon>
    </lineage>
</organism>
<dbReference type="Proteomes" id="UP000467840">
    <property type="component" value="Chromosome 14"/>
</dbReference>
<dbReference type="Pfam" id="PF12776">
    <property type="entry name" value="Myb_DNA-bind_3"/>
    <property type="match status" value="1"/>
</dbReference>
<dbReference type="PANTHER" id="PTHR22930">
    <property type="match status" value="1"/>
</dbReference>
<dbReference type="InterPro" id="IPR045249">
    <property type="entry name" value="HARBI1-like"/>
</dbReference>